<organism evidence="2 3">
    <name type="scientific">Rhizobium oryziradicis</name>
    <dbReference type="NCBI Taxonomy" id="1867956"/>
    <lineage>
        <taxon>Bacteria</taxon>
        <taxon>Pseudomonadati</taxon>
        <taxon>Pseudomonadota</taxon>
        <taxon>Alphaproteobacteria</taxon>
        <taxon>Hyphomicrobiales</taxon>
        <taxon>Rhizobiaceae</taxon>
        <taxon>Rhizobium/Agrobacterium group</taxon>
        <taxon>Rhizobium</taxon>
    </lineage>
</organism>
<dbReference type="EMBL" id="MKIM01000028">
    <property type="protein sequence ID" value="OLP43287.1"/>
    <property type="molecule type" value="Genomic_DNA"/>
</dbReference>
<evidence type="ECO:0000313" key="3">
    <source>
        <dbReference type="Proteomes" id="UP000186894"/>
    </source>
</evidence>
<evidence type="ECO:0000313" key="2">
    <source>
        <dbReference type="EMBL" id="OLP43287.1"/>
    </source>
</evidence>
<reference evidence="2 3" key="1">
    <citation type="submission" date="2016-09" db="EMBL/GenBank/DDBJ databases">
        <title>Rhizobium oryziradicis sp. nov., isolated from the root of rice.</title>
        <authorList>
            <person name="Zhao J."/>
            <person name="Zhang X."/>
        </authorList>
    </citation>
    <scope>NUCLEOTIDE SEQUENCE [LARGE SCALE GENOMIC DNA]</scope>
    <source>
        <strain evidence="2 3">N19</strain>
    </source>
</reference>
<protein>
    <submittedName>
        <fullName evidence="2">Uncharacterized protein</fullName>
    </submittedName>
</protein>
<gene>
    <name evidence="2" type="ORF">BJF95_20545</name>
</gene>
<evidence type="ECO:0000256" key="1">
    <source>
        <dbReference type="SAM" id="MobiDB-lite"/>
    </source>
</evidence>
<sequence length="63" mass="6528">MPTQIPEKPQDGPRGPNHTPGVPDRTKDGAIKPPVTDEGDTKNPNDPVPNPALLPIGDPAGMA</sequence>
<proteinExistence type="predicted"/>
<dbReference type="Proteomes" id="UP000186894">
    <property type="component" value="Unassembled WGS sequence"/>
</dbReference>
<feature type="region of interest" description="Disordered" evidence="1">
    <location>
        <begin position="1"/>
        <end position="63"/>
    </location>
</feature>
<name>A0A1Q8ZNI0_9HYPH</name>
<accession>A0A1Q8ZNI0</accession>
<comment type="caution">
    <text evidence="2">The sequence shown here is derived from an EMBL/GenBank/DDBJ whole genome shotgun (WGS) entry which is preliminary data.</text>
</comment>
<dbReference type="RefSeq" id="WP_075640616.1">
    <property type="nucleotide sequence ID" value="NZ_MKIM01000028.1"/>
</dbReference>
<dbReference type="OrthoDB" id="8279425at2"/>
<dbReference type="AlphaFoldDB" id="A0A1Q8ZNI0"/>
<keyword evidence="3" id="KW-1185">Reference proteome</keyword>